<dbReference type="SUPFAM" id="SSF51316">
    <property type="entry name" value="Mss4-like"/>
    <property type="match status" value="1"/>
</dbReference>
<dbReference type="PANTHER" id="PTHR33337:SF40">
    <property type="entry name" value="CENP-V_GFA DOMAIN-CONTAINING PROTEIN-RELATED"/>
    <property type="match status" value="1"/>
</dbReference>
<evidence type="ECO:0000256" key="4">
    <source>
        <dbReference type="ARBA" id="ARBA00023239"/>
    </source>
</evidence>
<comment type="similarity">
    <text evidence="1">Belongs to the Gfa family.</text>
</comment>
<dbReference type="PANTHER" id="PTHR33337">
    <property type="entry name" value="GFA DOMAIN-CONTAINING PROTEIN"/>
    <property type="match status" value="1"/>
</dbReference>
<sequence length="134" mass="14913">MLKGGCFCGKVRYEIVGMPFYSTICHCVDCRRISGAPFVAWFSVRQSEFRFVLGAPAALASSKSVVRAFCADCGTHLTYQHEDFPGEIDISTCSLDTPEQVPPLHHTWTSQRVPWIRVSDALPKHAGSYMSPTR</sequence>
<keyword evidence="3" id="KW-0862">Zinc</keyword>
<dbReference type="Proteomes" id="UP000826462">
    <property type="component" value="Chromosome 2"/>
</dbReference>
<feature type="domain" description="CENP-V/GFA" evidence="5">
    <location>
        <begin position="2"/>
        <end position="109"/>
    </location>
</feature>
<dbReference type="EMBL" id="CP080096">
    <property type="protein sequence ID" value="QYD73387.1"/>
    <property type="molecule type" value="Genomic_DNA"/>
</dbReference>
<gene>
    <name evidence="6" type="ORF">KZJ38_27560</name>
</gene>
<evidence type="ECO:0000313" key="6">
    <source>
        <dbReference type="EMBL" id="QYD73387.1"/>
    </source>
</evidence>
<keyword evidence="4" id="KW-0456">Lyase</keyword>
<dbReference type="Pfam" id="PF04828">
    <property type="entry name" value="GFA"/>
    <property type="match status" value="1"/>
</dbReference>
<keyword evidence="7" id="KW-1185">Reference proteome</keyword>
<accession>A0ABX8UYM5</accession>
<name>A0ABX8UYM5_9BURK</name>
<protein>
    <submittedName>
        <fullName evidence="6">GFA family protein</fullName>
    </submittedName>
</protein>
<organism evidence="6 7">
    <name type="scientific">Paraburkholderia edwinii</name>
    <dbReference type="NCBI Taxonomy" id="2861782"/>
    <lineage>
        <taxon>Bacteria</taxon>
        <taxon>Pseudomonadati</taxon>
        <taxon>Pseudomonadota</taxon>
        <taxon>Betaproteobacteria</taxon>
        <taxon>Burkholderiales</taxon>
        <taxon>Burkholderiaceae</taxon>
        <taxon>Paraburkholderia</taxon>
    </lineage>
</organism>
<dbReference type="InterPro" id="IPR011057">
    <property type="entry name" value="Mss4-like_sf"/>
</dbReference>
<dbReference type="Gene3D" id="3.90.1590.10">
    <property type="entry name" value="glutathione-dependent formaldehyde- activating enzyme (gfa)"/>
    <property type="match status" value="1"/>
</dbReference>
<evidence type="ECO:0000313" key="7">
    <source>
        <dbReference type="Proteomes" id="UP000826462"/>
    </source>
</evidence>
<proteinExistence type="inferred from homology"/>
<dbReference type="PROSITE" id="PS51891">
    <property type="entry name" value="CENP_V_GFA"/>
    <property type="match status" value="1"/>
</dbReference>
<reference evidence="6 7" key="1">
    <citation type="submission" date="2021-07" db="EMBL/GenBank/DDBJ databases">
        <title>Paraburkholderia edwinii protects Aspergillus sp. from phenazines by acting as a toxin sponge.</title>
        <authorList>
            <person name="Dahlstrom K.M."/>
            <person name="Newman D.K."/>
        </authorList>
    </citation>
    <scope>NUCLEOTIDE SEQUENCE [LARGE SCALE GENOMIC DNA]</scope>
    <source>
        <strain evidence="6 7">Pe01</strain>
    </source>
</reference>
<evidence type="ECO:0000259" key="5">
    <source>
        <dbReference type="PROSITE" id="PS51891"/>
    </source>
</evidence>
<evidence type="ECO:0000256" key="2">
    <source>
        <dbReference type="ARBA" id="ARBA00022723"/>
    </source>
</evidence>
<evidence type="ECO:0000256" key="3">
    <source>
        <dbReference type="ARBA" id="ARBA00022833"/>
    </source>
</evidence>
<evidence type="ECO:0000256" key="1">
    <source>
        <dbReference type="ARBA" id="ARBA00005495"/>
    </source>
</evidence>
<dbReference type="RefSeq" id="WP_219803132.1">
    <property type="nucleotide sequence ID" value="NZ_CP080096.1"/>
</dbReference>
<keyword evidence="2" id="KW-0479">Metal-binding</keyword>
<dbReference type="InterPro" id="IPR006913">
    <property type="entry name" value="CENP-V/GFA"/>
</dbReference>